<comment type="caution">
    <text evidence="1">The sequence shown here is derived from an EMBL/GenBank/DDBJ whole genome shotgun (WGS) entry which is preliminary data.</text>
</comment>
<sequence length="1858" mass="190292">MAVEPQPCPTGSGGPVTVEGCCSPSIASASLCLPDGSPVLLVVRSGCADCGATAANPQTVGWIDPATGAFTAGPPAGAGPCESGCVDTVSVQRCDDIDGDGQADATYTELWCVRADGSSSLVLTYSGDPSTPYTPVAPVDCPPLEAGCVDTICVQRCDDTDGDGQADQTYNELWCVHLDGSTELVLTYQGDPSVPYTPVAPVDCEYGCVETQTYMLCDDSGSFLRRITIGAGQHVVENLQLDGVTPYTVAGTVRACGQAAECAEPATPAATVGLCLADGTPIAVVVTRDCAGTVTQDGWINLATGLFSAGSPPAGTIACGDSRSIQVSGTFCDLSPGGDVLGLVLIEYSYAGDGSISSVRLVDATTGGTYVLQGQLSTCPAGVEQPEQDLVVLCDTDPVTGAVTTFARDYRRDENGAVTGFVDYDLDGGPYTVTGQVGVCVPAECGQCESTLLCDTQQVTSPIGPIPPGGNPLANGVSWSISGPDVVLFAQRWWRADAAPATFSFSEPVTLTWQGRVSASATLTMPPGTQVVAIHANHVYNAATRVLSAGPAATATDASTFRMTKVVAWPAPSGVIGGAFPLYGNLDVTVDRTRPFQRTICRGCDGTVLSVTDTDLDGQTAYTPTGTVGACQEQCLHCDTVELCDGSACAPGARVADAAWSPRYLAAGDAGSASVRLNVPGGGAPFWKGGQVVFPNNPADPDPGNVGLHYGIAGTVQPGSACPDCWLPDDQVTITASGRARNDGPGGGIITDGRWRILRDGGEPDGAVPQLAQVVDSNRPAGTTWAFTASATVPWSDIADGRIVLTLDLETKSNGAFKQWTASDFDICVTNAAARPGCGNRFFRTVCRDCSGAVVARFDTSDGSTPYTPVGPVIADCVTCSGAGEEPCRDSSTTLLCDLPTDGEPAPTVTDTVPAPYYPYPTGSPVAGGQALWDGGTLTIPAAAGPQPGTIGTVGTLAATLQAPRPACDAGTALVTVSVDAEQLGPDAGCSITGVLALYNGPGTLLASALPPHDAPAGWSGTLTVQADVPAAALAAGNITVLVALDTYDGSPSCPGSPQQTSWELSAFTAAVEYDLSGCAAQFFRTLVTDCESGAVVAVTDTTLDGDPFTVTGEAGQCVTVGGDCCQQPPQEPCRDTEVVTLCDLEYSPQPPTPTPASSFTLSGNVGVAGPALVFSGGNLPPNGVATRTVTGLVAGAGYEFGFATSWGGSGAPNPAMNDAIYRVEILDGATVIATQQRNLSNGAGVSPGWVQQAPLQFVAPASAGVTIRITDVSEGNATNRDVYLRPDDVRSDVLTVTATPFLRAYAYDCGGALTATADSDLDGQPYTIAGEVGRCPSGEDGGSVAACVHTNTVSLCDTAADGTSTPFLRHLAYDCAGAVSGSTDIALNGIPYTPVGSVGRCVDELQPSSHALTLCDTDLATGTVTTFVRDYQRDETGVIVGYSDYTLDGAAYTPTGAVGECGGCETTQVCVRSSGRVEFLANPEGLADNSVDADWTWSPDLAGPWWPTYRLTGFPGWTTADGGTTEGTAHWVAPHPGGVLNNTGQPGEGPAVPQPPGSGDWYVRAAFTLPDDTDPASIRISTTALNADQLAVEWRLNGGAWQPVGADHNDPPYVLPPTAVPGAQPGMNEIIVHVRETVAGGGAAGLLLHVIAEYDVAPDSYLLWTRVLCDDGRVYYLDEHGVRQDALPDGWMTVPCGGPEPCARQVLERCGCDDADGDGIGEVTYTELWAIDPCDGAAPELLGAYLDGDLTQPYTPTAPVECTAAEALPGPLSTGVRNVTGTAVQDLAAAFTDVQSVSLTVLAGSVNVTMSDGTSVPVPSGVTLTWSVARDSDTALAASSFAGATAASNYLLNWTYR</sequence>
<reference evidence="1 2" key="1">
    <citation type="journal article" date="2019" name="Int. J. Syst. Evol. Microbiol.">
        <title>The Global Catalogue of Microorganisms (GCM) 10K type strain sequencing project: providing services to taxonomists for standard genome sequencing and annotation.</title>
        <authorList>
            <consortium name="The Broad Institute Genomics Platform"/>
            <consortium name="The Broad Institute Genome Sequencing Center for Infectious Disease"/>
            <person name="Wu L."/>
            <person name="Ma J."/>
        </authorList>
    </citation>
    <scope>NUCLEOTIDE SEQUENCE [LARGE SCALE GENOMIC DNA]</scope>
    <source>
        <strain evidence="1 2">JCM 6835</strain>
    </source>
</reference>
<dbReference type="EMBL" id="BAAATE010000047">
    <property type="protein sequence ID" value="GAA2697411.1"/>
    <property type="molecule type" value="Genomic_DNA"/>
</dbReference>
<organism evidence="1 2">
    <name type="scientific">Nonomuraea recticatena</name>
    <dbReference type="NCBI Taxonomy" id="46178"/>
    <lineage>
        <taxon>Bacteria</taxon>
        <taxon>Bacillati</taxon>
        <taxon>Actinomycetota</taxon>
        <taxon>Actinomycetes</taxon>
        <taxon>Streptosporangiales</taxon>
        <taxon>Streptosporangiaceae</taxon>
        <taxon>Nonomuraea</taxon>
    </lineage>
</organism>
<protein>
    <submittedName>
        <fullName evidence="1">Uncharacterized protein</fullName>
    </submittedName>
</protein>
<proteinExistence type="predicted"/>
<dbReference type="Proteomes" id="UP001501666">
    <property type="component" value="Unassembled WGS sequence"/>
</dbReference>
<dbReference type="RefSeq" id="WP_346156401.1">
    <property type="nucleotide sequence ID" value="NZ_BAAATE010000047.1"/>
</dbReference>
<keyword evidence="2" id="KW-1185">Reference proteome</keyword>
<name>A0ABN3TBQ9_9ACTN</name>
<gene>
    <name evidence="1" type="ORF">GCM10010412_092230</name>
</gene>
<accession>A0ABN3TBQ9</accession>
<evidence type="ECO:0000313" key="2">
    <source>
        <dbReference type="Proteomes" id="UP001501666"/>
    </source>
</evidence>
<evidence type="ECO:0000313" key="1">
    <source>
        <dbReference type="EMBL" id="GAA2697411.1"/>
    </source>
</evidence>